<evidence type="ECO:0000313" key="2">
    <source>
        <dbReference type="EMBL" id="KAG5539992.1"/>
    </source>
</evidence>
<keyword evidence="3" id="KW-1185">Reference proteome</keyword>
<comment type="caution">
    <text evidence="2">The sequence shown here is derived from an EMBL/GenBank/DDBJ whole genome shotgun (WGS) entry which is preliminary data.</text>
</comment>
<evidence type="ECO:0000256" key="1">
    <source>
        <dbReference type="SAM" id="Coils"/>
    </source>
</evidence>
<dbReference type="Proteomes" id="UP000823749">
    <property type="component" value="Chromosome 7"/>
</dbReference>
<reference evidence="2" key="1">
    <citation type="submission" date="2020-08" db="EMBL/GenBank/DDBJ databases">
        <title>Plant Genome Project.</title>
        <authorList>
            <person name="Zhang R.-G."/>
        </authorList>
    </citation>
    <scope>NUCLEOTIDE SEQUENCE</scope>
    <source>
        <strain evidence="2">WSP0</strain>
        <tissue evidence="2">Leaf</tissue>
    </source>
</reference>
<gene>
    <name evidence="2" type="ORF">RHGRI_020282</name>
</gene>
<dbReference type="EMBL" id="JACTNZ010000007">
    <property type="protein sequence ID" value="KAG5539992.1"/>
    <property type="molecule type" value="Genomic_DNA"/>
</dbReference>
<evidence type="ECO:0000313" key="3">
    <source>
        <dbReference type="Proteomes" id="UP000823749"/>
    </source>
</evidence>
<dbReference type="PANTHER" id="PTHR35749:SF1">
    <property type="entry name" value="OSJNBA0084A10.10 PROTEIN"/>
    <property type="match status" value="1"/>
</dbReference>
<name>A0AAV6JHS3_9ERIC</name>
<accession>A0AAV6JHS3</accession>
<dbReference type="PANTHER" id="PTHR35749">
    <property type="entry name" value="OSJNBA0084A10.10 PROTEIN"/>
    <property type="match status" value="1"/>
</dbReference>
<organism evidence="2 3">
    <name type="scientific">Rhododendron griersonianum</name>
    <dbReference type="NCBI Taxonomy" id="479676"/>
    <lineage>
        <taxon>Eukaryota</taxon>
        <taxon>Viridiplantae</taxon>
        <taxon>Streptophyta</taxon>
        <taxon>Embryophyta</taxon>
        <taxon>Tracheophyta</taxon>
        <taxon>Spermatophyta</taxon>
        <taxon>Magnoliopsida</taxon>
        <taxon>eudicotyledons</taxon>
        <taxon>Gunneridae</taxon>
        <taxon>Pentapetalae</taxon>
        <taxon>asterids</taxon>
        <taxon>Ericales</taxon>
        <taxon>Ericaceae</taxon>
        <taxon>Ericoideae</taxon>
        <taxon>Rhodoreae</taxon>
        <taxon>Rhododendron</taxon>
    </lineage>
</organism>
<sequence>MNKVLEFGRKAMFYVRVLSGYEERRIRSYRLQLQKRLQQAEERKAAVRKIPEQIILTEVRRMVEDMQAMNRKLEETEASINEYFKPLDKEAEIIMKTQLDGEEKSMKEMIKAMQTQALLEKAEADRIATLKNAEADGIETVKIAEANQHIEEKPSASTKQAEVRSFT</sequence>
<proteinExistence type="predicted"/>
<keyword evidence="1" id="KW-0175">Coiled coil</keyword>
<dbReference type="AlphaFoldDB" id="A0AAV6JHS3"/>
<protein>
    <submittedName>
        <fullName evidence="2">Uncharacterized protein</fullName>
    </submittedName>
</protein>
<feature type="coiled-coil region" evidence="1">
    <location>
        <begin position="30"/>
        <end position="79"/>
    </location>
</feature>